<evidence type="ECO:0000256" key="2">
    <source>
        <dbReference type="ARBA" id="ARBA00023125"/>
    </source>
</evidence>
<dbReference type="PANTHER" id="PTHR43537:SF45">
    <property type="entry name" value="GNTR FAMILY REGULATORY PROTEIN"/>
    <property type="match status" value="1"/>
</dbReference>
<keyword evidence="2" id="KW-0238">DNA-binding</keyword>
<dbReference type="PRINTS" id="PR00035">
    <property type="entry name" value="HTHGNTR"/>
</dbReference>
<evidence type="ECO:0000256" key="3">
    <source>
        <dbReference type="ARBA" id="ARBA00023163"/>
    </source>
</evidence>
<dbReference type="InterPro" id="IPR000524">
    <property type="entry name" value="Tscrpt_reg_HTH_GntR"/>
</dbReference>
<evidence type="ECO:0000259" key="4">
    <source>
        <dbReference type="PROSITE" id="PS50949"/>
    </source>
</evidence>
<evidence type="ECO:0000256" key="1">
    <source>
        <dbReference type="ARBA" id="ARBA00023015"/>
    </source>
</evidence>
<proteinExistence type="predicted"/>
<protein>
    <submittedName>
        <fullName evidence="5">GntR family transcriptional regulator</fullName>
    </submittedName>
</protein>
<dbReference type="Proteomes" id="UP001476583">
    <property type="component" value="Chromosome"/>
</dbReference>
<keyword evidence="6" id="KW-1185">Reference proteome</keyword>
<dbReference type="InterPro" id="IPR036390">
    <property type="entry name" value="WH_DNA-bd_sf"/>
</dbReference>
<evidence type="ECO:0000313" key="5">
    <source>
        <dbReference type="EMBL" id="WXL25949.1"/>
    </source>
</evidence>
<sequence>MTYNGDDAESSLVDKAVNGILEGIMEGRFSQGQRLVAADLAEQFNVSRAPIREALQKLAGDGVVELLPNRGARIRQLSLEDLVEFLEFSEAILVLGIRLAAPKLKQQDNHAVLVEAFKEIETAGHAREPFAFVRALYQYHVKLHGLAGNSFLELFYRRPEVRFYSLFLANIVPGDSWERYLDNYRQIHETLLEGDPHTAVVTFSAHLRWVVRLMRSQ</sequence>
<dbReference type="Gene3D" id="1.20.120.530">
    <property type="entry name" value="GntR ligand-binding domain-like"/>
    <property type="match status" value="1"/>
</dbReference>
<dbReference type="Gene3D" id="1.10.10.10">
    <property type="entry name" value="Winged helix-like DNA-binding domain superfamily/Winged helix DNA-binding domain"/>
    <property type="match status" value="1"/>
</dbReference>
<dbReference type="SMART" id="SM00895">
    <property type="entry name" value="FCD"/>
    <property type="match status" value="1"/>
</dbReference>
<dbReference type="PROSITE" id="PS50949">
    <property type="entry name" value="HTH_GNTR"/>
    <property type="match status" value="1"/>
</dbReference>
<dbReference type="PANTHER" id="PTHR43537">
    <property type="entry name" value="TRANSCRIPTIONAL REGULATOR, GNTR FAMILY"/>
    <property type="match status" value="1"/>
</dbReference>
<dbReference type="Pfam" id="PF07729">
    <property type="entry name" value="FCD"/>
    <property type="match status" value="1"/>
</dbReference>
<dbReference type="InterPro" id="IPR008920">
    <property type="entry name" value="TF_FadR/GntR_C"/>
</dbReference>
<accession>A0ABZ2RG07</accession>
<reference evidence="5 6" key="1">
    <citation type="submission" date="2024-03" db="EMBL/GenBank/DDBJ databases">
        <title>Complete genome of BD2.</title>
        <authorList>
            <person name="Cao G."/>
        </authorList>
    </citation>
    <scope>NUCLEOTIDE SEQUENCE [LARGE SCALE GENOMIC DNA]</scope>
    <source>
        <strain evidence="5 6">BD2</strain>
    </source>
</reference>
<evidence type="ECO:0000313" key="6">
    <source>
        <dbReference type="Proteomes" id="UP001476583"/>
    </source>
</evidence>
<dbReference type="CDD" id="cd07377">
    <property type="entry name" value="WHTH_GntR"/>
    <property type="match status" value="1"/>
</dbReference>
<name>A0ABZ2RG07_ECTME</name>
<dbReference type="SUPFAM" id="SSF48008">
    <property type="entry name" value="GntR ligand-binding domain-like"/>
    <property type="match status" value="1"/>
</dbReference>
<dbReference type="InterPro" id="IPR036388">
    <property type="entry name" value="WH-like_DNA-bd_sf"/>
</dbReference>
<feature type="domain" description="HTH gntR-type" evidence="4">
    <location>
        <begin position="10"/>
        <end position="77"/>
    </location>
</feature>
<dbReference type="SMART" id="SM00345">
    <property type="entry name" value="HTH_GNTR"/>
    <property type="match status" value="1"/>
</dbReference>
<gene>
    <name evidence="5" type="ORF">WG219_00200</name>
</gene>
<dbReference type="SUPFAM" id="SSF46785">
    <property type="entry name" value="Winged helix' DNA-binding domain"/>
    <property type="match status" value="1"/>
</dbReference>
<organism evidence="5 6">
    <name type="scientific">Ectopseudomonas mendocina</name>
    <name type="common">Pseudomonas mendocina</name>
    <dbReference type="NCBI Taxonomy" id="300"/>
    <lineage>
        <taxon>Bacteria</taxon>
        <taxon>Pseudomonadati</taxon>
        <taxon>Pseudomonadota</taxon>
        <taxon>Gammaproteobacteria</taxon>
        <taxon>Pseudomonadales</taxon>
        <taxon>Pseudomonadaceae</taxon>
        <taxon>Ectopseudomonas</taxon>
    </lineage>
</organism>
<keyword evidence="1" id="KW-0805">Transcription regulation</keyword>
<dbReference type="Pfam" id="PF00392">
    <property type="entry name" value="GntR"/>
    <property type="match status" value="1"/>
</dbReference>
<dbReference type="InterPro" id="IPR011711">
    <property type="entry name" value="GntR_C"/>
</dbReference>
<keyword evidence="3" id="KW-0804">Transcription</keyword>
<dbReference type="EMBL" id="CP148074">
    <property type="protein sequence ID" value="WXL25949.1"/>
    <property type="molecule type" value="Genomic_DNA"/>
</dbReference>